<name>A0A0A9CF89_ARUDO</name>
<accession>A0A0A9CF89</accession>
<protein>
    <submittedName>
        <fullName evidence="2">Uncharacterized protein</fullName>
    </submittedName>
</protein>
<reference evidence="2" key="1">
    <citation type="submission" date="2014-09" db="EMBL/GenBank/DDBJ databases">
        <authorList>
            <person name="Magalhaes I.L.F."/>
            <person name="Oliveira U."/>
            <person name="Santos F.R."/>
            <person name="Vidigal T.H.D.A."/>
            <person name="Brescovit A.D."/>
            <person name="Santos A.J."/>
        </authorList>
    </citation>
    <scope>NUCLEOTIDE SEQUENCE</scope>
    <source>
        <tissue evidence="2">Shoot tissue taken approximately 20 cm above the soil surface</tissue>
    </source>
</reference>
<proteinExistence type="predicted"/>
<organism evidence="2">
    <name type="scientific">Arundo donax</name>
    <name type="common">Giant reed</name>
    <name type="synonym">Donax arundinaceus</name>
    <dbReference type="NCBI Taxonomy" id="35708"/>
    <lineage>
        <taxon>Eukaryota</taxon>
        <taxon>Viridiplantae</taxon>
        <taxon>Streptophyta</taxon>
        <taxon>Embryophyta</taxon>
        <taxon>Tracheophyta</taxon>
        <taxon>Spermatophyta</taxon>
        <taxon>Magnoliopsida</taxon>
        <taxon>Liliopsida</taxon>
        <taxon>Poales</taxon>
        <taxon>Poaceae</taxon>
        <taxon>PACMAD clade</taxon>
        <taxon>Arundinoideae</taxon>
        <taxon>Arundineae</taxon>
        <taxon>Arundo</taxon>
    </lineage>
</organism>
<reference evidence="2" key="2">
    <citation type="journal article" date="2015" name="Data Brief">
        <title>Shoot transcriptome of the giant reed, Arundo donax.</title>
        <authorList>
            <person name="Barrero R.A."/>
            <person name="Guerrero F.D."/>
            <person name="Moolhuijzen P."/>
            <person name="Goolsby J.A."/>
            <person name="Tidwell J."/>
            <person name="Bellgard S.E."/>
            <person name="Bellgard M.I."/>
        </authorList>
    </citation>
    <scope>NUCLEOTIDE SEQUENCE</scope>
    <source>
        <tissue evidence="2">Shoot tissue taken approximately 20 cm above the soil surface</tissue>
    </source>
</reference>
<dbReference type="EMBL" id="GBRH01225840">
    <property type="protein sequence ID" value="JAD72055.1"/>
    <property type="molecule type" value="Transcribed_RNA"/>
</dbReference>
<dbReference type="AlphaFoldDB" id="A0A0A9CF89"/>
<evidence type="ECO:0000256" key="1">
    <source>
        <dbReference type="SAM" id="MobiDB-lite"/>
    </source>
</evidence>
<evidence type="ECO:0000313" key="2">
    <source>
        <dbReference type="EMBL" id="JAD72055.1"/>
    </source>
</evidence>
<sequence>MQAASPLPSPPSPSPSSSCITFEEYSSATFDEEEDKR</sequence>
<feature type="region of interest" description="Disordered" evidence="1">
    <location>
        <begin position="1"/>
        <end position="37"/>
    </location>
</feature>